<dbReference type="EMBL" id="ML213518">
    <property type="protein sequence ID" value="TFK48720.1"/>
    <property type="molecule type" value="Genomic_DNA"/>
</dbReference>
<keyword evidence="6" id="KW-0256">Endoplasmic reticulum</keyword>
<dbReference type="InterPro" id="IPR039731">
    <property type="entry name" value="Rce1"/>
</dbReference>
<organism evidence="13 14">
    <name type="scientific">Heliocybe sulcata</name>
    <dbReference type="NCBI Taxonomy" id="5364"/>
    <lineage>
        <taxon>Eukaryota</taxon>
        <taxon>Fungi</taxon>
        <taxon>Dikarya</taxon>
        <taxon>Basidiomycota</taxon>
        <taxon>Agaricomycotina</taxon>
        <taxon>Agaricomycetes</taxon>
        <taxon>Gloeophyllales</taxon>
        <taxon>Gloeophyllaceae</taxon>
        <taxon>Heliocybe</taxon>
    </lineage>
</organism>
<accession>A0A5C3MUG6</accession>
<dbReference type="EC" id="3.4.26.1" evidence="10"/>
<keyword evidence="14" id="KW-1185">Reference proteome</keyword>
<keyword evidence="7 11" id="KW-1133">Transmembrane helix</keyword>
<dbReference type="OrthoDB" id="271604at2759"/>
<dbReference type="GO" id="GO:0071586">
    <property type="term" value="P:CAAX-box protein processing"/>
    <property type="evidence" value="ECO:0007669"/>
    <property type="project" value="InterPro"/>
</dbReference>
<evidence type="ECO:0000256" key="6">
    <source>
        <dbReference type="ARBA" id="ARBA00022824"/>
    </source>
</evidence>
<feature type="domain" description="CAAX prenyl protease 2/Lysostaphin resistance protein A-like" evidence="12">
    <location>
        <begin position="158"/>
        <end position="268"/>
    </location>
</feature>
<evidence type="ECO:0000259" key="12">
    <source>
        <dbReference type="Pfam" id="PF02517"/>
    </source>
</evidence>
<reference evidence="13 14" key="1">
    <citation type="journal article" date="2019" name="Nat. Ecol. Evol.">
        <title>Megaphylogeny resolves global patterns of mushroom evolution.</title>
        <authorList>
            <person name="Varga T."/>
            <person name="Krizsan K."/>
            <person name="Foldi C."/>
            <person name="Dima B."/>
            <person name="Sanchez-Garcia M."/>
            <person name="Sanchez-Ramirez S."/>
            <person name="Szollosi G.J."/>
            <person name="Szarkandi J.G."/>
            <person name="Papp V."/>
            <person name="Albert L."/>
            <person name="Andreopoulos W."/>
            <person name="Angelini C."/>
            <person name="Antonin V."/>
            <person name="Barry K.W."/>
            <person name="Bougher N.L."/>
            <person name="Buchanan P."/>
            <person name="Buyck B."/>
            <person name="Bense V."/>
            <person name="Catcheside P."/>
            <person name="Chovatia M."/>
            <person name="Cooper J."/>
            <person name="Damon W."/>
            <person name="Desjardin D."/>
            <person name="Finy P."/>
            <person name="Geml J."/>
            <person name="Haridas S."/>
            <person name="Hughes K."/>
            <person name="Justo A."/>
            <person name="Karasinski D."/>
            <person name="Kautmanova I."/>
            <person name="Kiss B."/>
            <person name="Kocsube S."/>
            <person name="Kotiranta H."/>
            <person name="LaButti K.M."/>
            <person name="Lechner B.E."/>
            <person name="Liimatainen K."/>
            <person name="Lipzen A."/>
            <person name="Lukacs Z."/>
            <person name="Mihaltcheva S."/>
            <person name="Morgado L.N."/>
            <person name="Niskanen T."/>
            <person name="Noordeloos M.E."/>
            <person name="Ohm R.A."/>
            <person name="Ortiz-Santana B."/>
            <person name="Ovrebo C."/>
            <person name="Racz N."/>
            <person name="Riley R."/>
            <person name="Savchenko A."/>
            <person name="Shiryaev A."/>
            <person name="Soop K."/>
            <person name="Spirin V."/>
            <person name="Szebenyi C."/>
            <person name="Tomsovsky M."/>
            <person name="Tulloss R.E."/>
            <person name="Uehling J."/>
            <person name="Grigoriev I.V."/>
            <person name="Vagvolgyi C."/>
            <person name="Papp T."/>
            <person name="Martin F.M."/>
            <person name="Miettinen O."/>
            <person name="Hibbett D.S."/>
            <person name="Nagy L.G."/>
        </authorList>
    </citation>
    <scope>NUCLEOTIDE SEQUENCE [LARGE SCALE GENOMIC DNA]</scope>
    <source>
        <strain evidence="13 14">OMC1185</strain>
    </source>
</reference>
<evidence type="ECO:0000256" key="3">
    <source>
        <dbReference type="ARBA" id="ARBA00022670"/>
    </source>
</evidence>
<feature type="transmembrane region" description="Helical" evidence="11">
    <location>
        <begin position="69"/>
        <end position="89"/>
    </location>
</feature>
<comment type="subcellular location">
    <subcellularLocation>
        <location evidence="1">Endoplasmic reticulum membrane</location>
        <topology evidence="1">Multi-pass membrane protein</topology>
    </subcellularLocation>
</comment>
<evidence type="ECO:0000256" key="7">
    <source>
        <dbReference type="ARBA" id="ARBA00022989"/>
    </source>
</evidence>
<proteinExistence type="inferred from homology"/>
<keyword evidence="5" id="KW-0378">Hydrolase</keyword>
<comment type="similarity">
    <text evidence="2">Belongs to the peptidase U48 family.</text>
</comment>
<evidence type="ECO:0000256" key="4">
    <source>
        <dbReference type="ARBA" id="ARBA00022692"/>
    </source>
</evidence>
<dbReference type="AlphaFoldDB" id="A0A5C3MUG6"/>
<evidence type="ECO:0000313" key="13">
    <source>
        <dbReference type="EMBL" id="TFK48720.1"/>
    </source>
</evidence>
<keyword evidence="3" id="KW-0645">Protease</keyword>
<comment type="catalytic activity">
    <reaction evidence="9">
        <text>Hydrolyzes the peptide bond -P2-(S-farnesyl or geranylgeranyl)C-P1'-P2'-P3'-COOH where P1' and P2' are amino acids with aliphatic sidechains and P3' is any C-terminal residue.</text>
        <dbReference type="EC" id="3.4.26.1"/>
    </reaction>
</comment>
<evidence type="ECO:0000256" key="2">
    <source>
        <dbReference type="ARBA" id="ARBA00006897"/>
    </source>
</evidence>
<feature type="transmembrane region" description="Helical" evidence="11">
    <location>
        <begin position="12"/>
        <end position="33"/>
    </location>
</feature>
<dbReference type="GO" id="GO:0004222">
    <property type="term" value="F:metalloendopeptidase activity"/>
    <property type="evidence" value="ECO:0007669"/>
    <property type="project" value="InterPro"/>
</dbReference>
<name>A0A5C3MUG6_9AGAM</name>
<dbReference type="InterPro" id="IPR003675">
    <property type="entry name" value="Rce1/LyrA-like_dom"/>
</dbReference>
<keyword evidence="4 11" id="KW-0812">Transmembrane</keyword>
<evidence type="ECO:0000256" key="11">
    <source>
        <dbReference type="SAM" id="Phobius"/>
    </source>
</evidence>
<protein>
    <recommendedName>
        <fullName evidence="10">intramembrane prenyl-peptidase Rce1</fullName>
        <ecNumber evidence="10">3.4.26.1</ecNumber>
    </recommendedName>
</protein>
<dbReference type="PANTHER" id="PTHR13046">
    <property type="entry name" value="PROTEASE U48 CAAX PRENYL PROTEASE RCE1"/>
    <property type="match status" value="1"/>
</dbReference>
<evidence type="ECO:0000313" key="14">
    <source>
        <dbReference type="Proteomes" id="UP000305948"/>
    </source>
</evidence>
<dbReference type="Proteomes" id="UP000305948">
    <property type="component" value="Unassembled WGS sequence"/>
</dbReference>
<dbReference type="STRING" id="5364.A0A5C3MUG6"/>
<gene>
    <name evidence="13" type="ORF">OE88DRAFT_1713846</name>
</gene>
<dbReference type="GO" id="GO:0005789">
    <property type="term" value="C:endoplasmic reticulum membrane"/>
    <property type="evidence" value="ECO:0007669"/>
    <property type="project" value="UniProtKB-SubCell"/>
</dbReference>
<evidence type="ECO:0000256" key="5">
    <source>
        <dbReference type="ARBA" id="ARBA00022801"/>
    </source>
</evidence>
<keyword evidence="8 11" id="KW-0472">Membrane</keyword>
<evidence type="ECO:0000256" key="8">
    <source>
        <dbReference type="ARBA" id="ARBA00023136"/>
    </source>
</evidence>
<sequence length="323" mass="36618">MLELYLAPPLSLSSAHLLTLLFAATYVGSLYLSKYTRLSFSSRPSGGYGEPRARGGLERWRDDPDVIRARLVIVSLVTVLCCLAVYVVIHTISWGKDHAWYYTKVRLGFTLSSVESVYPFLLVPLLYLGPMYACFLGDRLPFQFWFSWRTDVFDTFVSWQGARNYILGPITEEIVFRACVLSLYHLAGATRAWMIFCSPVSFGFAHLHHGWEMYSRYGRTSTAVKNAVLTTLFQISYTTLFGAFCAYLFLVTGSIYPPVFSHIFCNVMGIPQMSWEMRKFPSRKNSILVAYCIGVIGFAVALRPSVFGHSSMYWQPGSRVGKF</sequence>
<evidence type="ECO:0000256" key="10">
    <source>
        <dbReference type="ARBA" id="ARBA00049729"/>
    </source>
</evidence>
<evidence type="ECO:0000256" key="1">
    <source>
        <dbReference type="ARBA" id="ARBA00004477"/>
    </source>
</evidence>
<evidence type="ECO:0000256" key="9">
    <source>
        <dbReference type="ARBA" id="ARBA00047280"/>
    </source>
</evidence>
<dbReference type="PANTHER" id="PTHR13046:SF0">
    <property type="entry name" value="CAAX PRENYL PROTEASE 2"/>
    <property type="match status" value="1"/>
</dbReference>
<feature type="transmembrane region" description="Helical" evidence="11">
    <location>
        <begin position="287"/>
        <end position="306"/>
    </location>
</feature>
<feature type="transmembrane region" description="Helical" evidence="11">
    <location>
        <begin position="117"/>
        <end position="137"/>
    </location>
</feature>
<dbReference type="Pfam" id="PF02517">
    <property type="entry name" value="Rce1-like"/>
    <property type="match status" value="1"/>
</dbReference>